<evidence type="ECO:0000313" key="2">
    <source>
        <dbReference type="Proteomes" id="UP000053232"/>
    </source>
</evidence>
<protein>
    <submittedName>
        <fullName evidence="1">Uncharacterized protein</fullName>
    </submittedName>
</protein>
<keyword evidence="2" id="KW-1185">Reference proteome</keyword>
<gene>
    <name evidence="1" type="ORF">OXYTRIMIC_369</name>
</gene>
<accession>A0A073IAE6</accession>
<reference evidence="2" key="1">
    <citation type="journal article" date="2014" name="Cell">
        <title>The Architecture of a Scrambled Genome Reveals Massive Levels of Genomic Rearrangement during Development.</title>
        <authorList>
            <person name="Chen X."/>
            <person name="Bracht J.R."/>
            <person name="Goldman A.D."/>
            <person name="Dolzhenko E."/>
            <person name="Clay D.M."/>
            <person name="Swart E.C."/>
            <person name="Perlman D.H."/>
            <person name="Doak T.G."/>
            <person name="Stuart A."/>
            <person name="Amemiya C.T."/>
            <person name="Sebra R.P."/>
            <person name="Landweber L.F."/>
        </authorList>
    </citation>
    <scope>NUCLEOTIDE SEQUENCE [LARGE SCALE GENOMIC DNA]</scope>
    <source>
        <strain evidence="2">JRB310</strain>
    </source>
</reference>
<sequence>MLRRRFHPSEISGAVTSKLNRSPGTRPFFHVPNPDFTIKSCVAIRRHTSSGRVSRAFYLVQTLQNPGIFRKFNQVKILANPGFESPIKIGQSTTVWIVGPKLKLFIIIAYYIKINKIFLKNLKGKKTINTYLIIIKSKSSIQIILVLYKNLIKYFIYL</sequence>
<dbReference type="AlphaFoldDB" id="A0A073IAE6"/>
<proteinExistence type="predicted"/>
<dbReference type="Proteomes" id="UP000053232">
    <property type="component" value="Unassembled WGS sequence"/>
</dbReference>
<comment type="caution">
    <text evidence="1">The sequence shown here is derived from an EMBL/GenBank/DDBJ whole genome shotgun (WGS) entry which is preliminary data.</text>
</comment>
<name>A0A073IAE6_9SPIT</name>
<dbReference type="EMBL" id="ARYC01023492">
    <property type="protein sequence ID" value="KEJ82392.1"/>
    <property type="molecule type" value="Genomic_DNA"/>
</dbReference>
<evidence type="ECO:0000313" key="1">
    <source>
        <dbReference type="EMBL" id="KEJ82392.1"/>
    </source>
</evidence>
<organism evidence="1 2">
    <name type="scientific">Oxytricha trifallax</name>
    <dbReference type="NCBI Taxonomy" id="1172189"/>
    <lineage>
        <taxon>Eukaryota</taxon>
        <taxon>Sar</taxon>
        <taxon>Alveolata</taxon>
        <taxon>Ciliophora</taxon>
        <taxon>Intramacronucleata</taxon>
        <taxon>Spirotrichea</taxon>
        <taxon>Stichotrichia</taxon>
        <taxon>Sporadotrichida</taxon>
        <taxon>Oxytrichidae</taxon>
        <taxon>Oxytrichinae</taxon>
        <taxon>Oxytricha</taxon>
    </lineage>
</organism>